<feature type="transmembrane region" description="Helical" evidence="8">
    <location>
        <begin position="143"/>
        <end position="164"/>
    </location>
</feature>
<dbReference type="GO" id="GO:0022857">
    <property type="term" value="F:transmembrane transporter activity"/>
    <property type="evidence" value="ECO:0007669"/>
    <property type="project" value="InterPro"/>
</dbReference>
<dbReference type="Pfam" id="PF01032">
    <property type="entry name" value="FecCD"/>
    <property type="match status" value="1"/>
</dbReference>
<dbReference type="AlphaFoldDB" id="M1P131"/>
<dbReference type="SUPFAM" id="SSF81345">
    <property type="entry name" value="ABC transporter involved in vitamin B12 uptake, BtuC"/>
    <property type="match status" value="1"/>
</dbReference>
<keyword evidence="3" id="KW-0813">Transport</keyword>
<accession>M1P131</accession>
<reference evidence="9" key="1">
    <citation type="journal article" date="2013" name="Syst. Appl. Microbiol.">
        <title>New insights into the archaeal diversity of a hypersaline microbial mat obtained by a metagenomic approach.</title>
        <authorList>
            <person name="Lopez-Lopez A."/>
            <person name="Richter M."/>
            <person name="Pena A."/>
            <person name="Tamames J."/>
            <person name="Rossello-Mora R."/>
        </authorList>
    </citation>
    <scope>NUCLEOTIDE SEQUENCE</scope>
</reference>
<sequence length="356" mass="38159">MTDKKDILKKYDEHISKKTLFIFISIIFLFVLIIISVSIGPSNKSLEIVFYAILGKGSEKNLRIVWLARMPRVMGAILAGLGLSVAGATMQSLLRNPLGSPSTMGISSAAAFGAAFSILYLGAGNTLSSGADAILVNNPYLTTVSAFLFAMISTVIILLLVRLIDTSPATLILTGVALGSLFQAGTLSLEYFVADETSLAAFIAWTFGDIGKGNWNKIMILAAVVMPVAAYFIKKSWDFNALDSGDETAKSLGVDIKKTRIMGMVLSALVTAVVVSFFGIISFVGLVVPHIIRRLIGGDERYLIPVSVFFGAAFLLACDTAARTVISPEILPVGILTSFMGAPMFIYVLIKGRSYW</sequence>
<protein>
    <submittedName>
        <fullName evidence="9">Iron (III) ABC transporter, permease protein</fullName>
    </submittedName>
</protein>
<dbReference type="GO" id="GO:0005886">
    <property type="term" value="C:plasma membrane"/>
    <property type="evidence" value="ECO:0007669"/>
    <property type="project" value="UniProtKB-SubCell"/>
</dbReference>
<dbReference type="InterPro" id="IPR000522">
    <property type="entry name" value="ABC_transptr_permease_BtuC"/>
</dbReference>
<dbReference type="CDD" id="cd06550">
    <property type="entry name" value="TM_ABC_iron-siderophores_like"/>
    <property type="match status" value="1"/>
</dbReference>
<evidence type="ECO:0000256" key="4">
    <source>
        <dbReference type="ARBA" id="ARBA00022475"/>
    </source>
</evidence>
<comment type="subcellular location">
    <subcellularLocation>
        <location evidence="1">Cell membrane</location>
        <topology evidence="1">Multi-pass membrane protein</topology>
    </subcellularLocation>
</comment>
<dbReference type="FunFam" id="1.10.3470.10:FF:000001">
    <property type="entry name" value="Vitamin B12 ABC transporter permease BtuC"/>
    <property type="match status" value="1"/>
</dbReference>
<evidence type="ECO:0000256" key="7">
    <source>
        <dbReference type="ARBA" id="ARBA00023136"/>
    </source>
</evidence>
<organism evidence="9">
    <name type="scientific">uncultured organism</name>
    <dbReference type="NCBI Taxonomy" id="155900"/>
    <lineage>
        <taxon>unclassified sequences</taxon>
        <taxon>environmental samples</taxon>
    </lineage>
</organism>
<keyword evidence="4" id="KW-1003">Cell membrane</keyword>
<keyword evidence="5 8" id="KW-0812">Transmembrane</keyword>
<proteinExistence type="inferred from homology"/>
<dbReference type="InterPro" id="IPR037294">
    <property type="entry name" value="ABC_BtuC-like"/>
</dbReference>
<evidence type="ECO:0000256" key="6">
    <source>
        <dbReference type="ARBA" id="ARBA00022989"/>
    </source>
</evidence>
<evidence type="ECO:0000256" key="1">
    <source>
        <dbReference type="ARBA" id="ARBA00004651"/>
    </source>
</evidence>
<evidence type="ECO:0000313" key="9">
    <source>
        <dbReference type="EMBL" id="AGF93066.1"/>
    </source>
</evidence>
<dbReference type="PANTHER" id="PTHR30472">
    <property type="entry name" value="FERRIC ENTEROBACTIN TRANSPORT SYSTEM PERMEASE PROTEIN"/>
    <property type="match status" value="1"/>
</dbReference>
<evidence type="ECO:0000256" key="5">
    <source>
        <dbReference type="ARBA" id="ARBA00022692"/>
    </source>
</evidence>
<evidence type="ECO:0000256" key="2">
    <source>
        <dbReference type="ARBA" id="ARBA00007935"/>
    </source>
</evidence>
<feature type="transmembrane region" description="Helical" evidence="8">
    <location>
        <begin position="302"/>
        <end position="318"/>
    </location>
</feature>
<feature type="transmembrane region" description="Helical" evidence="8">
    <location>
        <begin position="171"/>
        <end position="194"/>
    </location>
</feature>
<evidence type="ECO:0000256" key="8">
    <source>
        <dbReference type="SAM" id="Phobius"/>
    </source>
</evidence>
<dbReference type="EMBL" id="JX684080">
    <property type="protein sequence ID" value="AGF93066.1"/>
    <property type="molecule type" value="Genomic_DNA"/>
</dbReference>
<dbReference type="Gene3D" id="1.10.3470.10">
    <property type="entry name" value="ABC transporter involved in vitamin B12 uptake, BtuC"/>
    <property type="match status" value="1"/>
</dbReference>
<name>M1P131_9ZZZZ</name>
<dbReference type="PANTHER" id="PTHR30472:SF25">
    <property type="entry name" value="ABC TRANSPORTER PERMEASE PROTEIN MJ0876-RELATED"/>
    <property type="match status" value="1"/>
</dbReference>
<feature type="transmembrane region" description="Helical" evidence="8">
    <location>
        <begin position="214"/>
        <end position="233"/>
    </location>
</feature>
<gene>
    <name evidence="9" type="ORF">FLSS-8_0036</name>
</gene>
<feature type="transmembrane region" description="Helical" evidence="8">
    <location>
        <begin position="330"/>
        <end position="350"/>
    </location>
</feature>
<feature type="transmembrane region" description="Helical" evidence="8">
    <location>
        <begin position="20"/>
        <end position="39"/>
    </location>
</feature>
<evidence type="ECO:0000256" key="3">
    <source>
        <dbReference type="ARBA" id="ARBA00022448"/>
    </source>
</evidence>
<comment type="similarity">
    <text evidence="2">Belongs to the binding-protein-dependent transport system permease family. FecCD subfamily.</text>
</comment>
<feature type="transmembrane region" description="Helical" evidence="8">
    <location>
        <begin position="265"/>
        <end position="290"/>
    </location>
</feature>
<keyword evidence="6 8" id="KW-1133">Transmembrane helix</keyword>
<keyword evidence="7 8" id="KW-0472">Membrane</keyword>
<feature type="transmembrane region" description="Helical" evidence="8">
    <location>
        <begin position="106"/>
        <end position="123"/>
    </location>
</feature>
<feature type="transmembrane region" description="Helical" evidence="8">
    <location>
        <begin position="73"/>
        <end position="94"/>
    </location>
</feature>